<name>A0A9P6HB20_9AGAM</name>
<feature type="non-terminal residue" evidence="1">
    <location>
        <position position="188"/>
    </location>
</feature>
<organism evidence="1 2">
    <name type="scientific">Thelephora terrestris</name>
    <dbReference type="NCBI Taxonomy" id="56493"/>
    <lineage>
        <taxon>Eukaryota</taxon>
        <taxon>Fungi</taxon>
        <taxon>Dikarya</taxon>
        <taxon>Basidiomycota</taxon>
        <taxon>Agaricomycotina</taxon>
        <taxon>Agaricomycetes</taxon>
        <taxon>Thelephorales</taxon>
        <taxon>Thelephoraceae</taxon>
        <taxon>Thelephora</taxon>
    </lineage>
</organism>
<dbReference type="EMBL" id="WIUZ02000011">
    <property type="protein sequence ID" value="KAF9782885.1"/>
    <property type="molecule type" value="Genomic_DNA"/>
</dbReference>
<evidence type="ECO:0000313" key="1">
    <source>
        <dbReference type="EMBL" id="KAF9782885.1"/>
    </source>
</evidence>
<feature type="non-terminal residue" evidence="1">
    <location>
        <position position="1"/>
    </location>
</feature>
<proteinExistence type="predicted"/>
<dbReference type="OrthoDB" id="2205812at2759"/>
<protein>
    <submittedName>
        <fullName evidence="1">Uncharacterized protein</fullName>
    </submittedName>
</protein>
<keyword evidence="2" id="KW-1185">Reference proteome</keyword>
<dbReference type="Proteomes" id="UP000736335">
    <property type="component" value="Unassembled WGS sequence"/>
</dbReference>
<comment type="caution">
    <text evidence="1">The sequence shown here is derived from an EMBL/GenBank/DDBJ whole genome shotgun (WGS) entry which is preliminary data.</text>
</comment>
<accession>A0A9P6HB20</accession>
<gene>
    <name evidence="1" type="ORF">BJ322DRAFT_978401</name>
</gene>
<reference evidence="1" key="1">
    <citation type="journal article" date="2020" name="Nat. Commun.">
        <title>Large-scale genome sequencing of mycorrhizal fungi provides insights into the early evolution of symbiotic traits.</title>
        <authorList>
            <person name="Miyauchi S."/>
            <person name="Kiss E."/>
            <person name="Kuo A."/>
            <person name="Drula E."/>
            <person name="Kohler A."/>
            <person name="Sanchez-Garcia M."/>
            <person name="Morin E."/>
            <person name="Andreopoulos B."/>
            <person name="Barry K.W."/>
            <person name="Bonito G."/>
            <person name="Buee M."/>
            <person name="Carver A."/>
            <person name="Chen C."/>
            <person name="Cichocki N."/>
            <person name="Clum A."/>
            <person name="Culley D."/>
            <person name="Crous P.W."/>
            <person name="Fauchery L."/>
            <person name="Girlanda M."/>
            <person name="Hayes R.D."/>
            <person name="Keri Z."/>
            <person name="LaButti K."/>
            <person name="Lipzen A."/>
            <person name="Lombard V."/>
            <person name="Magnuson J."/>
            <person name="Maillard F."/>
            <person name="Murat C."/>
            <person name="Nolan M."/>
            <person name="Ohm R.A."/>
            <person name="Pangilinan J."/>
            <person name="Pereira M.F."/>
            <person name="Perotto S."/>
            <person name="Peter M."/>
            <person name="Pfister S."/>
            <person name="Riley R."/>
            <person name="Sitrit Y."/>
            <person name="Stielow J.B."/>
            <person name="Szollosi G."/>
            <person name="Zifcakova L."/>
            <person name="Stursova M."/>
            <person name="Spatafora J.W."/>
            <person name="Tedersoo L."/>
            <person name="Vaario L.M."/>
            <person name="Yamada A."/>
            <person name="Yan M."/>
            <person name="Wang P."/>
            <person name="Xu J."/>
            <person name="Bruns T."/>
            <person name="Baldrian P."/>
            <person name="Vilgalys R."/>
            <person name="Dunand C."/>
            <person name="Henrissat B."/>
            <person name="Grigoriev I.V."/>
            <person name="Hibbett D."/>
            <person name="Nagy L.G."/>
            <person name="Martin F.M."/>
        </authorList>
    </citation>
    <scope>NUCLEOTIDE SEQUENCE</scope>
    <source>
        <strain evidence="1">UH-Tt-Lm1</strain>
    </source>
</reference>
<evidence type="ECO:0000313" key="2">
    <source>
        <dbReference type="Proteomes" id="UP000736335"/>
    </source>
</evidence>
<sequence length="188" mass="21424">RWEANHPTSEGRRLISQMIIGGMTQYLAKVQGMPEATIKTLDKLIRNFAWSGENRPTISIAQMSSSMEKGGKKVLDIQARNEAIQLTWVQSYLKTGVDRPTWAYIADEIFRNDVPGELTSLLENPEARENQFLQTWHSRINRKRATDPSNPESPSILNDLREMLKIAKKYGVKLEAIHPDPEVRAELP</sequence>
<reference evidence="1" key="2">
    <citation type="submission" date="2020-11" db="EMBL/GenBank/DDBJ databases">
        <authorList>
            <consortium name="DOE Joint Genome Institute"/>
            <person name="Kuo A."/>
            <person name="Miyauchi S."/>
            <person name="Kiss E."/>
            <person name="Drula E."/>
            <person name="Kohler A."/>
            <person name="Sanchez-Garcia M."/>
            <person name="Andreopoulos B."/>
            <person name="Barry K.W."/>
            <person name="Bonito G."/>
            <person name="Buee M."/>
            <person name="Carver A."/>
            <person name="Chen C."/>
            <person name="Cichocki N."/>
            <person name="Clum A."/>
            <person name="Culley D."/>
            <person name="Crous P.W."/>
            <person name="Fauchery L."/>
            <person name="Girlanda M."/>
            <person name="Hayes R."/>
            <person name="Keri Z."/>
            <person name="Labutti K."/>
            <person name="Lipzen A."/>
            <person name="Lombard V."/>
            <person name="Magnuson J."/>
            <person name="Maillard F."/>
            <person name="Morin E."/>
            <person name="Murat C."/>
            <person name="Nolan M."/>
            <person name="Ohm R."/>
            <person name="Pangilinan J."/>
            <person name="Pereira M."/>
            <person name="Perotto S."/>
            <person name="Peter M."/>
            <person name="Riley R."/>
            <person name="Sitrit Y."/>
            <person name="Stielow B."/>
            <person name="Szollosi G."/>
            <person name="Zifcakova L."/>
            <person name="Stursova M."/>
            <person name="Spatafora J.W."/>
            <person name="Tedersoo L."/>
            <person name="Vaario L.-M."/>
            <person name="Yamada A."/>
            <person name="Yan M."/>
            <person name="Wang P."/>
            <person name="Xu J."/>
            <person name="Bruns T."/>
            <person name="Baldrian P."/>
            <person name="Vilgalys R."/>
            <person name="Henrissat B."/>
            <person name="Grigoriev I.V."/>
            <person name="Hibbett D."/>
            <person name="Nagy L.G."/>
            <person name="Martin F.M."/>
        </authorList>
    </citation>
    <scope>NUCLEOTIDE SEQUENCE</scope>
    <source>
        <strain evidence="1">UH-Tt-Lm1</strain>
    </source>
</reference>
<dbReference type="AlphaFoldDB" id="A0A9P6HB20"/>